<protein>
    <submittedName>
        <fullName evidence="1">Uncharacterized protein</fullName>
    </submittedName>
</protein>
<sequence length="26" mass="3419">MWLRLEKHTFWCRSSLFIPFHLFIYF</sequence>
<name>A0A0E9Q5Y9_ANGAN</name>
<dbReference type="EMBL" id="GBXM01097044">
    <property type="protein sequence ID" value="JAH11533.1"/>
    <property type="molecule type" value="Transcribed_RNA"/>
</dbReference>
<organism evidence="1">
    <name type="scientific">Anguilla anguilla</name>
    <name type="common">European freshwater eel</name>
    <name type="synonym">Muraena anguilla</name>
    <dbReference type="NCBI Taxonomy" id="7936"/>
    <lineage>
        <taxon>Eukaryota</taxon>
        <taxon>Metazoa</taxon>
        <taxon>Chordata</taxon>
        <taxon>Craniata</taxon>
        <taxon>Vertebrata</taxon>
        <taxon>Euteleostomi</taxon>
        <taxon>Actinopterygii</taxon>
        <taxon>Neopterygii</taxon>
        <taxon>Teleostei</taxon>
        <taxon>Anguilliformes</taxon>
        <taxon>Anguillidae</taxon>
        <taxon>Anguilla</taxon>
    </lineage>
</organism>
<dbReference type="AlphaFoldDB" id="A0A0E9Q5Y9"/>
<evidence type="ECO:0000313" key="1">
    <source>
        <dbReference type="EMBL" id="JAH11533.1"/>
    </source>
</evidence>
<reference evidence="1" key="2">
    <citation type="journal article" date="2015" name="Fish Shellfish Immunol.">
        <title>Early steps in the European eel (Anguilla anguilla)-Vibrio vulnificus interaction in the gills: Role of the RtxA13 toxin.</title>
        <authorList>
            <person name="Callol A."/>
            <person name="Pajuelo D."/>
            <person name="Ebbesson L."/>
            <person name="Teles M."/>
            <person name="MacKenzie S."/>
            <person name="Amaro C."/>
        </authorList>
    </citation>
    <scope>NUCLEOTIDE SEQUENCE</scope>
</reference>
<reference evidence="1" key="1">
    <citation type="submission" date="2014-11" db="EMBL/GenBank/DDBJ databases">
        <authorList>
            <person name="Amaro Gonzalez C."/>
        </authorList>
    </citation>
    <scope>NUCLEOTIDE SEQUENCE</scope>
</reference>
<accession>A0A0E9Q5Y9</accession>
<proteinExistence type="predicted"/>